<gene>
    <name evidence="1" type="ORF">LCGC14_2746860</name>
</gene>
<accession>A0A0F9BBP8</accession>
<evidence type="ECO:0000313" key="1">
    <source>
        <dbReference type="EMBL" id="KKK88074.1"/>
    </source>
</evidence>
<proteinExistence type="predicted"/>
<sequence length="131" mass="15069">MVKARQDFVLYLDKSGNPLPYKEGDPLGEARKVSVKKGKEVPSEVLNLVFYNIPDYLDLKYKNNDIVISKELEVELKKIPKKSKKQEKYTKESLLEVLAKKGFKALKLIGKKFNVTDRSSKRLIKEILNAQ</sequence>
<dbReference type="EMBL" id="LAZR01050119">
    <property type="protein sequence ID" value="KKK88074.1"/>
    <property type="molecule type" value="Genomic_DNA"/>
</dbReference>
<protein>
    <submittedName>
        <fullName evidence="1">Uncharacterized protein</fullName>
    </submittedName>
</protein>
<name>A0A0F9BBP8_9ZZZZ</name>
<comment type="caution">
    <text evidence="1">The sequence shown here is derived from an EMBL/GenBank/DDBJ whole genome shotgun (WGS) entry which is preliminary data.</text>
</comment>
<reference evidence="1" key="1">
    <citation type="journal article" date="2015" name="Nature">
        <title>Complex archaea that bridge the gap between prokaryotes and eukaryotes.</title>
        <authorList>
            <person name="Spang A."/>
            <person name="Saw J.H."/>
            <person name="Jorgensen S.L."/>
            <person name="Zaremba-Niedzwiedzka K."/>
            <person name="Martijn J."/>
            <person name="Lind A.E."/>
            <person name="van Eijk R."/>
            <person name="Schleper C."/>
            <person name="Guy L."/>
            <person name="Ettema T.J."/>
        </authorList>
    </citation>
    <scope>NUCLEOTIDE SEQUENCE</scope>
</reference>
<dbReference type="AlphaFoldDB" id="A0A0F9BBP8"/>
<organism evidence="1">
    <name type="scientific">marine sediment metagenome</name>
    <dbReference type="NCBI Taxonomy" id="412755"/>
    <lineage>
        <taxon>unclassified sequences</taxon>
        <taxon>metagenomes</taxon>
        <taxon>ecological metagenomes</taxon>
    </lineage>
</organism>